<dbReference type="OrthoDB" id="5407957at2759"/>
<dbReference type="SUPFAM" id="SSF55394">
    <property type="entry name" value="Bactericidal permeability-increasing protein, BPI"/>
    <property type="match status" value="1"/>
</dbReference>
<dbReference type="STRING" id="1214573.A0A0G2FGA4"/>
<dbReference type="PANTHER" id="PTHR31138:SF4">
    <property type="entry name" value="DUF5923 DOMAIN-CONTAINING PROTEIN"/>
    <property type="match status" value="1"/>
</dbReference>
<evidence type="ECO:0000259" key="2">
    <source>
        <dbReference type="Pfam" id="PF19343"/>
    </source>
</evidence>
<dbReference type="InterPro" id="IPR045967">
    <property type="entry name" value="HAM1-like_N"/>
</dbReference>
<reference evidence="3 4" key="2">
    <citation type="submission" date="2015-05" db="EMBL/GenBank/DDBJ databases">
        <authorList>
            <person name="Morales-Cruz A."/>
            <person name="Amrine K.C."/>
            <person name="Cantu D."/>
        </authorList>
    </citation>
    <scope>NUCLEOTIDE SEQUENCE [LARGE SCALE GENOMIC DNA]</scope>
    <source>
        <strain evidence="3">DA912</strain>
    </source>
</reference>
<dbReference type="AlphaFoldDB" id="A0A0G2FGA4"/>
<feature type="domain" description="HAM1-like N-terminal" evidence="2">
    <location>
        <begin position="2"/>
        <end position="168"/>
    </location>
</feature>
<comment type="caution">
    <text evidence="3">The sequence shown here is derived from an EMBL/GenBank/DDBJ whole genome shotgun (WGS) entry which is preliminary data.</text>
</comment>
<dbReference type="PANTHER" id="PTHR31138">
    <property type="entry name" value="CHROMOSOME 19, WHOLE GENOME SHOTGUN SEQUENCE"/>
    <property type="match status" value="1"/>
</dbReference>
<sequence>MFRALSQGFMPSNEQVIVNLRTILASDLLNPDNEDLSDSGRALVHYIKVWLKQFMDLLLHKNGHDQIEDFIWYLTKARVSVDMEDIANRTAKATSKAQTAAAYKSLQTVGTLLLTNSDFRIFLSDLNTIGREVFRDTAFTLSNVSQKAAQRIEPSQEEQDAIKKPNADGGPAPTNKELQQDVSEVANVVAEGAVEVAQEAEHSLVDKITGDEKSTLLYRLKQAVTNLRGRTDYSESVSMLAKILQRYALVYSHVFEETAATAERDVETNRETQKAVENFWTFVKSFGDANEWRELERRFKQLVEHGKSDPEFDQLVRQAGNALQEMLTDPGFFDHAEERFQDLRSKSRQLTSDSSLREDVDGVLAKLQSTFQSVLRDADIAKVIRTSTYIAKILSPAHQYTNTELVTDATNVFVPMFFQAIQYVPIPRIEVSTPEVDLLLENLIIEPGVTVNNTSFLPYRLRIETRNDLEIRKARTRTTSNVQSLMTIKIDGLSIRAEEVGFWLRAHSGLFQVADEGIASFELDEKGIDIEIDVEIAKERLESILSLRDVRVRIHKLDYNLRKSKFAFAAFALKPVLVPIIRKAIEVQMSTAIGDLIHAANRELLYARERLRATRIADPADMWTFIKAVAARLVPEEDPDLYTRVGVAEPGTGVFKGVYAPGSIVKVWNEEATQAKQRIREGESDQGWRNGIFDVLTTNF</sequence>
<protein>
    <recommendedName>
        <fullName evidence="2">HAM1-like N-terminal domain-containing protein</fullName>
    </recommendedName>
</protein>
<dbReference type="InterPro" id="IPR017943">
    <property type="entry name" value="Bactericidal_perm-incr_a/b_dom"/>
</dbReference>
<organism evidence="3 4">
    <name type="scientific">Diaporthe ampelina</name>
    <dbReference type="NCBI Taxonomy" id="1214573"/>
    <lineage>
        <taxon>Eukaryota</taxon>
        <taxon>Fungi</taxon>
        <taxon>Dikarya</taxon>
        <taxon>Ascomycota</taxon>
        <taxon>Pezizomycotina</taxon>
        <taxon>Sordariomycetes</taxon>
        <taxon>Sordariomycetidae</taxon>
        <taxon>Diaporthales</taxon>
        <taxon>Diaporthaceae</taxon>
        <taxon>Diaporthe</taxon>
    </lineage>
</organism>
<evidence type="ECO:0000313" key="4">
    <source>
        <dbReference type="Proteomes" id="UP000034680"/>
    </source>
</evidence>
<feature type="region of interest" description="Disordered" evidence="1">
    <location>
        <begin position="149"/>
        <end position="176"/>
    </location>
</feature>
<dbReference type="GO" id="GO:0008289">
    <property type="term" value="F:lipid binding"/>
    <property type="evidence" value="ECO:0007669"/>
    <property type="project" value="InterPro"/>
</dbReference>
<feature type="domain" description="HAM1-like N-terminal" evidence="2">
    <location>
        <begin position="184"/>
        <end position="539"/>
    </location>
</feature>
<evidence type="ECO:0000256" key="1">
    <source>
        <dbReference type="SAM" id="MobiDB-lite"/>
    </source>
</evidence>
<dbReference type="EMBL" id="LCUC01000253">
    <property type="protein sequence ID" value="KKY33171.1"/>
    <property type="molecule type" value="Genomic_DNA"/>
</dbReference>
<gene>
    <name evidence="3" type="ORF">UCDDA912_g06880</name>
</gene>
<keyword evidence="4" id="KW-1185">Reference proteome</keyword>
<dbReference type="Pfam" id="PF19343">
    <property type="entry name" value="HAM1_N"/>
    <property type="match status" value="2"/>
</dbReference>
<reference evidence="3 4" key="1">
    <citation type="submission" date="2015-05" db="EMBL/GenBank/DDBJ databases">
        <title>Distinctive expansion of gene families associated with plant cell wall degradation and secondary metabolism in the genomes of grapevine trunk pathogens.</title>
        <authorList>
            <person name="Lawrence D.P."/>
            <person name="Travadon R."/>
            <person name="Rolshausen P.E."/>
            <person name="Baumgartner K."/>
        </authorList>
    </citation>
    <scope>NUCLEOTIDE SEQUENCE [LARGE SCALE GENOMIC DNA]</scope>
    <source>
        <strain evidence="3">DA912</strain>
    </source>
</reference>
<dbReference type="Proteomes" id="UP000034680">
    <property type="component" value="Unassembled WGS sequence"/>
</dbReference>
<proteinExistence type="predicted"/>
<name>A0A0G2FGA4_9PEZI</name>
<accession>A0A0G2FGA4</accession>
<evidence type="ECO:0000313" key="3">
    <source>
        <dbReference type="EMBL" id="KKY33171.1"/>
    </source>
</evidence>